<dbReference type="GO" id="GO:0043041">
    <property type="term" value="P:amino acid activation for nonribosomal peptide biosynthetic process"/>
    <property type="evidence" value="ECO:0007669"/>
    <property type="project" value="TreeGrafter"/>
</dbReference>
<dbReference type="PANTHER" id="PTHR44394">
    <property type="entry name" value="BETA-ALANINE-ACTIVATING ENZYME"/>
    <property type="match status" value="1"/>
</dbReference>
<comment type="caution">
    <text evidence="2">The sequence shown here is derived from an EMBL/GenBank/DDBJ whole genome shotgun (WGS) entry which is preliminary data.</text>
</comment>
<dbReference type="InterPro" id="IPR042099">
    <property type="entry name" value="ANL_N_sf"/>
</dbReference>
<feature type="domain" description="AMP-dependent synthetase/ligase" evidence="1">
    <location>
        <begin position="22"/>
        <end position="342"/>
    </location>
</feature>
<evidence type="ECO:0000313" key="2">
    <source>
        <dbReference type="EMBL" id="RYB99132.1"/>
    </source>
</evidence>
<dbReference type="InterPro" id="IPR000873">
    <property type="entry name" value="AMP-dep_synth/lig_dom"/>
</dbReference>
<dbReference type="OrthoDB" id="3755367at2"/>
<dbReference type="Proteomes" id="UP000293291">
    <property type="component" value="Unassembled WGS sequence"/>
</dbReference>
<protein>
    <recommendedName>
        <fullName evidence="1">AMP-dependent synthetase/ligase domain-containing protein</fullName>
    </recommendedName>
</protein>
<evidence type="ECO:0000259" key="1">
    <source>
        <dbReference type="Pfam" id="PF00501"/>
    </source>
</evidence>
<keyword evidence="3" id="KW-1185">Reference proteome</keyword>
<dbReference type="AlphaFoldDB" id="A0A4Q2S7W6"/>
<dbReference type="InterPro" id="IPR052091">
    <property type="entry name" value="Beta-ala_Activ/Resist"/>
</dbReference>
<dbReference type="RefSeq" id="WP_129456334.1">
    <property type="nucleotide sequence ID" value="NZ_JACXYX010000001.1"/>
</dbReference>
<gene>
    <name evidence="2" type="ORF">EUA07_16815</name>
</gene>
<accession>A0A4Q2S7W6</accession>
<dbReference type="EMBL" id="SDWU01000020">
    <property type="protein sequence ID" value="RYB99132.1"/>
    <property type="molecule type" value="Genomic_DNA"/>
</dbReference>
<name>A0A4Q2S7W6_9ACTN</name>
<dbReference type="Pfam" id="PF00501">
    <property type="entry name" value="AMP-binding"/>
    <property type="match status" value="1"/>
</dbReference>
<dbReference type="Gene3D" id="3.40.50.12780">
    <property type="entry name" value="N-terminal domain of ligase-like"/>
    <property type="match status" value="1"/>
</dbReference>
<proteinExistence type="predicted"/>
<dbReference type="PANTHER" id="PTHR44394:SF1">
    <property type="entry name" value="BETA-ALANINE-ACTIVATING ENZYME"/>
    <property type="match status" value="1"/>
</dbReference>
<sequence>MHALSELVRASAARAPASVVADSRSSLTLADALREAEDVARAIARTSPRERPLVAVVLPGSVATVTHLLAAVLGDHTVCFLDPGAGPRTDAVLDALDPDVVVDASGVHPRPADPARPDPVTAGYVAMSSGTTGTGAKGVLTSWACLADFLPHGAEALDLDSAARWAEPTHPSYDLALTNWLLALAAGASLHVSGSLADRVRPLAFLARREATHVRLAPGYVDLAATEAGRGAPCEVRVWGSGGDRLSPAQARTVLGLGRATLVNTYGTSETGGFASAAAYASPDEVRARDGSVSVGRGRVGPWRVGLVRDEKDAGEDTVGDDAVGEDEVLAIHSPHVGDGYLFGGHGQDYPRWEPGRVVTGDRGVVADGEVYCLGRVGRLVKRSAGFVNLDDVDTAIRDVRGIVSYTVATRGGSLVTLVEGDGHPLTAVREDLATRVAPGVLPDRLVPVRALPRLGNGKTDQAGAVRLAERALGQAD</sequence>
<evidence type="ECO:0000313" key="3">
    <source>
        <dbReference type="Proteomes" id="UP000293291"/>
    </source>
</evidence>
<dbReference type="SUPFAM" id="SSF56801">
    <property type="entry name" value="Acetyl-CoA synthetase-like"/>
    <property type="match status" value="1"/>
</dbReference>
<organism evidence="2 3">
    <name type="scientific">Nocardioides ganghwensis</name>
    <dbReference type="NCBI Taxonomy" id="252230"/>
    <lineage>
        <taxon>Bacteria</taxon>
        <taxon>Bacillati</taxon>
        <taxon>Actinomycetota</taxon>
        <taxon>Actinomycetes</taxon>
        <taxon>Propionibacteriales</taxon>
        <taxon>Nocardioidaceae</taxon>
        <taxon>Nocardioides</taxon>
    </lineage>
</organism>
<reference evidence="2 3" key="1">
    <citation type="submission" date="2019-01" db="EMBL/GenBank/DDBJ databases">
        <title>Novel species of Nocardioides.</title>
        <authorList>
            <person name="Liu Q."/>
            <person name="Xin Y.-H."/>
        </authorList>
    </citation>
    <scope>NUCLEOTIDE SEQUENCE [LARGE SCALE GENOMIC DNA]</scope>
    <source>
        <strain evidence="2 3">CGMCC 4.6875</strain>
    </source>
</reference>